<dbReference type="EMBL" id="CAMXCT030006611">
    <property type="protein sequence ID" value="CAL4804229.1"/>
    <property type="molecule type" value="Genomic_DNA"/>
</dbReference>
<dbReference type="EMBL" id="CAMXCT020006611">
    <property type="protein sequence ID" value="CAL1170292.1"/>
    <property type="molecule type" value="Genomic_DNA"/>
</dbReference>
<evidence type="ECO:0000313" key="4">
    <source>
        <dbReference type="EMBL" id="CAL4804228.1"/>
    </source>
</evidence>
<feature type="compositionally biased region" description="Pro residues" evidence="1">
    <location>
        <begin position="392"/>
        <end position="404"/>
    </location>
</feature>
<accession>A0A9P1GM18</accession>
<evidence type="ECO:0000313" key="5">
    <source>
        <dbReference type="Proteomes" id="UP001152797"/>
    </source>
</evidence>
<proteinExistence type="predicted"/>
<gene>
    <name evidence="2" type="ORF">C1SCF055_LOCUS41605</name>
</gene>
<feature type="compositionally biased region" description="Basic and acidic residues" evidence="1">
    <location>
        <begin position="207"/>
        <end position="219"/>
    </location>
</feature>
<keyword evidence="5" id="KW-1185">Reference proteome</keyword>
<evidence type="ECO:0000313" key="2">
    <source>
        <dbReference type="EMBL" id="CAI4016917.1"/>
    </source>
</evidence>
<dbReference type="EMBL" id="CAMXCT020006611">
    <property type="protein sequence ID" value="CAL1170291.1"/>
    <property type="molecule type" value="Genomic_DNA"/>
</dbReference>
<dbReference type="EMBL" id="CAMXCT010006611">
    <property type="protein sequence ID" value="CAI4016917.1"/>
    <property type="molecule type" value="Genomic_DNA"/>
</dbReference>
<dbReference type="EMBL" id="CAMXCT030006611">
    <property type="protein sequence ID" value="CAL4804228.1"/>
    <property type="molecule type" value="Genomic_DNA"/>
</dbReference>
<dbReference type="AlphaFoldDB" id="A0A9P1GM18"/>
<feature type="compositionally biased region" description="Low complexity" evidence="1">
    <location>
        <begin position="324"/>
        <end position="337"/>
    </location>
</feature>
<reference evidence="3" key="2">
    <citation type="submission" date="2024-04" db="EMBL/GenBank/DDBJ databases">
        <authorList>
            <person name="Chen Y."/>
            <person name="Shah S."/>
            <person name="Dougan E. K."/>
            <person name="Thang M."/>
            <person name="Chan C."/>
        </authorList>
    </citation>
    <scope>NUCLEOTIDE SEQUENCE [LARGE SCALE GENOMIC DNA]</scope>
</reference>
<reference evidence="2" key="1">
    <citation type="submission" date="2022-10" db="EMBL/GenBank/DDBJ databases">
        <authorList>
            <person name="Chen Y."/>
            <person name="Dougan E. K."/>
            <person name="Chan C."/>
            <person name="Rhodes N."/>
            <person name="Thang M."/>
        </authorList>
    </citation>
    <scope>NUCLEOTIDE SEQUENCE</scope>
</reference>
<dbReference type="Proteomes" id="UP001152797">
    <property type="component" value="Unassembled WGS sequence"/>
</dbReference>
<protein>
    <submittedName>
        <fullName evidence="4">Mediator of RNA polymerase II transcription subunit 34</fullName>
    </submittedName>
</protein>
<evidence type="ECO:0000256" key="1">
    <source>
        <dbReference type="SAM" id="MobiDB-lite"/>
    </source>
</evidence>
<name>A0A9P1GM18_9DINO</name>
<comment type="caution">
    <text evidence="2">The sequence shown here is derived from an EMBL/GenBank/DDBJ whole genome shotgun (WGS) entry which is preliminary data.</text>
</comment>
<evidence type="ECO:0000313" key="3">
    <source>
        <dbReference type="EMBL" id="CAL1170291.1"/>
    </source>
</evidence>
<feature type="compositionally biased region" description="Basic residues" evidence="1">
    <location>
        <begin position="235"/>
        <end position="245"/>
    </location>
</feature>
<feature type="compositionally biased region" description="Basic residues" evidence="1">
    <location>
        <begin position="410"/>
        <end position="420"/>
    </location>
</feature>
<feature type="region of interest" description="Disordered" evidence="1">
    <location>
        <begin position="134"/>
        <end position="420"/>
    </location>
</feature>
<organism evidence="2">
    <name type="scientific">Cladocopium goreaui</name>
    <dbReference type="NCBI Taxonomy" id="2562237"/>
    <lineage>
        <taxon>Eukaryota</taxon>
        <taxon>Sar</taxon>
        <taxon>Alveolata</taxon>
        <taxon>Dinophyceae</taxon>
        <taxon>Suessiales</taxon>
        <taxon>Symbiodiniaceae</taxon>
        <taxon>Cladocopium</taxon>
    </lineage>
</organism>
<feature type="region of interest" description="Disordered" evidence="1">
    <location>
        <begin position="88"/>
        <end position="108"/>
    </location>
</feature>
<feature type="compositionally biased region" description="Low complexity" evidence="1">
    <location>
        <begin position="362"/>
        <end position="371"/>
    </location>
</feature>
<dbReference type="EMBL" id="CAMXCT010006611">
    <property type="protein sequence ID" value="CAI4016916.1"/>
    <property type="molecule type" value="Genomic_DNA"/>
</dbReference>
<sequence length="420" mass="45534">MDVLLLSRFQDEDAACRVLQLTEELIPFGVTAAKLRDVLRGKRLQGSKAIQTAAGNVADKGMLKAWNQSQVDELIQLMVQQKVLREEKEKVGGQKGAGKGKGWKAPKRLREAANAAKLRNGDLTLLMSNCPKASAPEATEDLGTPPATESGEAQDPASPAPKRKRLRKVKDVPMESEAAAPIVEDLDQQLVACEVPDPEDPAAEQESGPKDEKVPDSKRFQSLFGASRKSTNRQSKAKATRRRSSLNKQDEDKEEEGWPPVPSDSSGDELVWIGGGQRPSPVRRHRPSAACPEPPREPLEPLQQEPVQATSPGRRLPWQSNAVPSQPLLQQAPELPQTSEPQATSPGRRLPWQSNAVPSQPPLQQAPELPQTSEPQATSPGRRLPWQSNVAPAPPPMSAPPGGPSGPSRAARRNQLRVST</sequence>